<name>A0A2H1WMH9_SPOFR</name>
<gene>
    <name evidence="1" type="ORF">SFRICE_021585</name>
</gene>
<reference evidence="1" key="1">
    <citation type="submission" date="2016-07" db="EMBL/GenBank/DDBJ databases">
        <authorList>
            <person name="Bretaudeau A."/>
        </authorList>
    </citation>
    <scope>NUCLEOTIDE SEQUENCE</scope>
    <source>
        <strain evidence="1">Rice</strain>
        <tissue evidence="1">Whole body</tissue>
    </source>
</reference>
<proteinExistence type="predicted"/>
<evidence type="ECO:0000313" key="1">
    <source>
        <dbReference type="EMBL" id="SOQ54186.1"/>
    </source>
</evidence>
<dbReference type="AlphaFoldDB" id="A0A2H1WMH9"/>
<protein>
    <submittedName>
        <fullName evidence="1">SFRICE_021585</fullName>
    </submittedName>
</protein>
<dbReference type="EMBL" id="ODYU01009622">
    <property type="protein sequence ID" value="SOQ54186.1"/>
    <property type="molecule type" value="Genomic_DNA"/>
</dbReference>
<sequence>MSTTAVTEASEVRTKSHVIGDELIAIYWAQFQTPFYHKGSSFYYNIMNALLPSDDVKSADNINKRRYKRQGESRMTPAIMLRLYMKVIKTMIWGDAEDADHPLSKPNADPVNLTSFYCYIFIAEEMT</sequence>
<organism evidence="1">
    <name type="scientific">Spodoptera frugiperda</name>
    <name type="common">Fall armyworm</name>
    <dbReference type="NCBI Taxonomy" id="7108"/>
    <lineage>
        <taxon>Eukaryota</taxon>
        <taxon>Metazoa</taxon>
        <taxon>Ecdysozoa</taxon>
        <taxon>Arthropoda</taxon>
        <taxon>Hexapoda</taxon>
        <taxon>Insecta</taxon>
        <taxon>Pterygota</taxon>
        <taxon>Neoptera</taxon>
        <taxon>Endopterygota</taxon>
        <taxon>Lepidoptera</taxon>
        <taxon>Glossata</taxon>
        <taxon>Ditrysia</taxon>
        <taxon>Noctuoidea</taxon>
        <taxon>Noctuidae</taxon>
        <taxon>Amphipyrinae</taxon>
        <taxon>Spodoptera</taxon>
    </lineage>
</organism>
<accession>A0A2H1WMH9</accession>